<accession>A0ABD3HQX1</accession>
<evidence type="ECO:0008006" key="5">
    <source>
        <dbReference type="Google" id="ProtNLM"/>
    </source>
</evidence>
<protein>
    <recommendedName>
        <fullName evidence="5">RING-type domain-containing protein</fullName>
    </recommendedName>
</protein>
<evidence type="ECO:0000256" key="2">
    <source>
        <dbReference type="SAM" id="MobiDB-lite"/>
    </source>
</evidence>
<feature type="region of interest" description="Disordered" evidence="2">
    <location>
        <begin position="1"/>
        <end position="20"/>
    </location>
</feature>
<reference evidence="3 4" key="1">
    <citation type="submission" date="2024-09" db="EMBL/GenBank/DDBJ databases">
        <title>Chromosome-scale assembly of Riccia sorocarpa.</title>
        <authorList>
            <person name="Paukszto L."/>
        </authorList>
    </citation>
    <scope>NUCLEOTIDE SEQUENCE [LARGE SCALE GENOMIC DNA]</scope>
    <source>
        <strain evidence="3">LP-2024</strain>
        <tissue evidence="3">Aerial parts of the thallus</tissue>
    </source>
</reference>
<gene>
    <name evidence="3" type="ORF">R1sor_006316</name>
</gene>
<keyword evidence="1" id="KW-0175">Coiled coil</keyword>
<evidence type="ECO:0000256" key="1">
    <source>
        <dbReference type="SAM" id="Coils"/>
    </source>
</evidence>
<keyword evidence="4" id="KW-1185">Reference proteome</keyword>
<dbReference type="AlphaFoldDB" id="A0ABD3HQX1"/>
<evidence type="ECO:0000313" key="4">
    <source>
        <dbReference type="Proteomes" id="UP001633002"/>
    </source>
</evidence>
<dbReference type="EMBL" id="JBJQOH010000003">
    <property type="protein sequence ID" value="KAL3692665.1"/>
    <property type="molecule type" value="Genomic_DNA"/>
</dbReference>
<proteinExistence type="predicted"/>
<feature type="coiled-coil region" evidence="1">
    <location>
        <begin position="332"/>
        <end position="412"/>
    </location>
</feature>
<dbReference type="Proteomes" id="UP001633002">
    <property type="component" value="Unassembled WGS sequence"/>
</dbReference>
<name>A0ABD3HQX1_9MARC</name>
<feature type="coiled-coil region" evidence="1">
    <location>
        <begin position="446"/>
        <end position="473"/>
    </location>
</feature>
<evidence type="ECO:0000313" key="3">
    <source>
        <dbReference type="EMBL" id="KAL3692665.1"/>
    </source>
</evidence>
<sequence length="839" mass="95606">MAPKTRNVSRKRKDRSPIVEFPPEDAEELIDLIVSKIVETAEEGESSKHNEAAAASTAIEVYRPPGALQTLDDFRGVVTLEELSLLERDEVYPYLDLSHIEQDKGFDNISSALFSRGTRPLIDVYPVDLSDSGLKRFVDFPAMGPCSRVVPGSVIEKHFLDQLGCDCLKNSWEKVKVWFDYTGSTKRNEGWNIDELRYFAKSGRDPALDKKCKLVMRQALKTIGRTSHIYCSTTVAFLAIAHVDPELENMRPDWRAWCANEIRFRLHHSKTDKHSKAKFREGWQIVVELVTRDFLAKQAARLQQRSSVLQLEYSSDAKNAFAETKVVWDAERGELIAERERLRTELEEAQSREEVLRQERWQAQDEAMQAEMREGALRHKHEMLQREYSSQKEEWEARNQKLSEDILVLHEERLRITAREDNVQAELAQIRGLLLQPRESSDVGDVGELKKQLEEKEEQLKRLAEADAKVVKKLRLAKKKGQSMEKELSKMPAGLMVKAETKTLDILKSGRKWEVSLYPPVFHCNDSLIGWKEGVPPVPCAFCRGMISLGTDLRIPDCGHSYHVSCVCSCFGVNFLVCWEEQCSASIPLAWVKEFCLVRELDLKALHERLLCSVDMRSLPPSQFGDSDDLQIVGIPTMRLQKKKYLDSLHQELSDKTCAFIRCWIFSAKCTPGQTTCHNRALVTVAIDVPRGDDALQMLCKINMALCIRLRPWDGIFLELFAQALLVTPWALDILNTLVEKQLVTVWRTRHIPLQILQSKDSYKTGASYDALKPLWSVFKVWECDDPSHSSVMAPDTEADDFDHYCRPPPTLPLDLSLWLPTGAYKSSLPSSSGLPCTD</sequence>
<comment type="caution">
    <text evidence="3">The sequence shown here is derived from an EMBL/GenBank/DDBJ whole genome shotgun (WGS) entry which is preliminary data.</text>
</comment>
<organism evidence="3 4">
    <name type="scientific">Riccia sorocarpa</name>
    <dbReference type="NCBI Taxonomy" id="122646"/>
    <lineage>
        <taxon>Eukaryota</taxon>
        <taxon>Viridiplantae</taxon>
        <taxon>Streptophyta</taxon>
        <taxon>Embryophyta</taxon>
        <taxon>Marchantiophyta</taxon>
        <taxon>Marchantiopsida</taxon>
        <taxon>Marchantiidae</taxon>
        <taxon>Marchantiales</taxon>
        <taxon>Ricciaceae</taxon>
        <taxon>Riccia</taxon>
    </lineage>
</organism>